<dbReference type="Pfam" id="PF00839">
    <property type="entry name" value="Cys_rich_FGFR"/>
    <property type="match status" value="1"/>
</dbReference>
<evidence type="ECO:0000313" key="3">
    <source>
        <dbReference type="Proteomes" id="UP000323300"/>
    </source>
</evidence>
<dbReference type="Proteomes" id="UP000323300">
    <property type="component" value="Unassembled WGS sequence"/>
</dbReference>
<feature type="signal peptide" evidence="1">
    <location>
        <begin position="1"/>
        <end position="21"/>
    </location>
</feature>
<keyword evidence="3" id="KW-1185">Reference proteome</keyword>
<proteinExistence type="predicted"/>
<dbReference type="GO" id="GO:0016020">
    <property type="term" value="C:membrane"/>
    <property type="evidence" value="ECO:0007669"/>
    <property type="project" value="InterPro"/>
</dbReference>
<reference evidence="2 3" key="1">
    <citation type="submission" date="2016-10" db="EMBL/GenBank/DDBJ databases">
        <authorList>
            <person name="Varghese N."/>
            <person name="Submissions S."/>
        </authorList>
    </citation>
    <scope>NUCLEOTIDE SEQUENCE [LARGE SCALE GENOMIC DNA]</scope>
    <source>
        <strain evidence="2 3">DSM 21822</strain>
    </source>
</reference>
<protein>
    <submittedName>
        <fullName evidence="2">Cysteine rich repeat-containing protein</fullName>
    </submittedName>
</protein>
<name>A0A1I3VQX0_9HYPH</name>
<dbReference type="EMBL" id="FOSL01000001">
    <property type="protein sequence ID" value="SFJ97529.1"/>
    <property type="molecule type" value="Genomic_DNA"/>
</dbReference>
<dbReference type="InterPro" id="IPR001893">
    <property type="entry name" value="Cys-rich_GLG1_repeat"/>
</dbReference>
<accession>A0A1I3VQX0</accession>
<dbReference type="AlphaFoldDB" id="A0A1I3VQX0"/>
<keyword evidence="1" id="KW-0732">Signal</keyword>
<sequence length="73" mass="7749">MRKALSLFFLASLSLPNAAVAQTAAERAACQADFEKFCAGVEPGGGRVVECLAKHLNELTPQCQTVVKANMPK</sequence>
<organism evidence="2 3">
    <name type="scientific">Neomesorhizobium albiziae</name>
    <dbReference type="NCBI Taxonomy" id="335020"/>
    <lineage>
        <taxon>Bacteria</taxon>
        <taxon>Pseudomonadati</taxon>
        <taxon>Pseudomonadota</taxon>
        <taxon>Alphaproteobacteria</taxon>
        <taxon>Hyphomicrobiales</taxon>
        <taxon>Phyllobacteriaceae</taxon>
        <taxon>Neomesorhizobium</taxon>
    </lineage>
</organism>
<dbReference type="OrthoDB" id="7060861at2"/>
<evidence type="ECO:0000256" key="1">
    <source>
        <dbReference type="SAM" id="SignalP"/>
    </source>
</evidence>
<dbReference type="RefSeq" id="WP_149758192.1">
    <property type="nucleotide sequence ID" value="NZ_BSPE01000002.1"/>
</dbReference>
<evidence type="ECO:0000313" key="2">
    <source>
        <dbReference type="EMBL" id="SFJ97529.1"/>
    </source>
</evidence>
<gene>
    <name evidence="2" type="ORF">SAMN04488498_101658</name>
</gene>
<feature type="chain" id="PRO_5009302288" evidence="1">
    <location>
        <begin position="22"/>
        <end position="73"/>
    </location>
</feature>